<evidence type="ECO:0000256" key="6">
    <source>
        <dbReference type="ARBA" id="ARBA00022763"/>
    </source>
</evidence>
<keyword evidence="11" id="KW-0326">Glycosidase</keyword>
<comment type="subcellular location">
    <subcellularLocation>
        <location evidence="9">Cytoplasm</location>
    </subcellularLocation>
</comment>
<evidence type="ECO:0000313" key="11">
    <source>
        <dbReference type="EMBL" id="NYT85102.1"/>
    </source>
</evidence>
<dbReference type="GO" id="GO:0005737">
    <property type="term" value="C:cytoplasm"/>
    <property type="evidence" value="ECO:0007669"/>
    <property type="project" value="UniProtKB-SubCell"/>
</dbReference>
<dbReference type="NCBIfam" id="TIGR00628">
    <property type="entry name" value="ung"/>
    <property type="match status" value="1"/>
</dbReference>
<sequence>MDTEPSTTAAPSAGQAQNAFQGDLLAQAASLPAAWQDAFASMREQQTLHDLDGFLDDRLQEGAQIFPLRPFRALLETSPEAVQVIILGQDPYHGPNQAQGLAFSVPDFCPVPPSLRNMFAELGNEYPDTFVPQRHSLVRWARQGVLLLNTSLTVEAHKPASHAKRGWEIITDAIIERVLRETRPKVFLLWGAHAQSKEALLQAHPPAGPVLVLKSNHPSPLSALRPPRPFMGCGHFKKANDWLHEHGEAGIDWIDSQVT</sequence>
<dbReference type="EC" id="3.2.2.27" evidence="4 9"/>
<reference evidence="11 12" key="1">
    <citation type="submission" date="2020-07" db="EMBL/GenBank/DDBJ databases">
        <title>Taxonomic revisions and descriptions of new bacterial species based on genomic comparisons in the high-G+C-content subgroup of the family Alcaligenaceae.</title>
        <authorList>
            <person name="Szabo A."/>
            <person name="Felfoldi T."/>
        </authorList>
    </citation>
    <scope>NUCLEOTIDE SEQUENCE [LARGE SCALE GENOMIC DNA]</scope>
    <source>
        <strain evidence="11 12">DSM 25667</strain>
    </source>
</reference>
<keyword evidence="8 9" id="KW-0234">DNA repair</keyword>
<dbReference type="HAMAP" id="MF_00148">
    <property type="entry name" value="UDG"/>
    <property type="match status" value="1"/>
</dbReference>
<organism evidence="11 12">
    <name type="scientific">Pollutimonas harenae</name>
    <dbReference type="NCBI Taxonomy" id="657015"/>
    <lineage>
        <taxon>Bacteria</taxon>
        <taxon>Pseudomonadati</taxon>
        <taxon>Pseudomonadota</taxon>
        <taxon>Betaproteobacteria</taxon>
        <taxon>Burkholderiales</taxon>
        <taxon>Alcaligenaceae</taxon>
        <taxon>Pollutimonas</taxon>
    </lineage>
</organism>
<dbReference type="SUPFAM" id="SSF52141">
    <property type="entry name" value="Uracil-DNA glycosylase-like"/>
    <property type="match status" value="1"/>
</dbReference>
<feature type="domain" description="Uracil-DNA glycosylase-like" evidence="10">
    <location>
        <begin position="75"/>
        <end position="243"/>
    </location>
</feature>
<dbReference type="OrthoDB" id="9804372at2"/>
<dbReference type="Pfam" id="PF03167">
    <property type="entry name" value="UDG"/>
    <property type="match status" value="1"/>
</dbReference>
<evidence type="ECO:0000256" key="5">
    <source>
        <dbReference type="ARBA" id="ARBA00018429"/>
    </source>
</evidence>
<evidence type="ECO:0000256" key="2">
    <source>
        <dbReference type="ARBA" id="ARBA00002631"/>
    </source>
</evidence>
<dbReference type="NCBIfam" id="NF003592">
    <property type="entry name" value="PRK05254.1-5"/>
    <property type="match status" value="1"/>
</dbReference>
<gene>
    <name evidence="9" type="primary">ung</name>
    <name evidence="11" type="ORF">H0A62_05755</name>
</gene>
<dbReference type="SMART" id="SM00987">
    <property type="entry name" value="UreE_C"/>
    <property type="match status" value="1"/>
</dbReference>
<dbReference type="InterPro" id="IPR002043">
    <property type="entry name" value="UDG_fam1"/>
</dbReference>
<dbReference type="AlphaFoldDB" id="A0A853GYA9"/>
<keyword evidence="6 9" id="KW-0227">DNA damage</keyword>
<evidence type="ECO:0000256" key="3">
    <source>
        <dbReference type="ARBA" id="ARBA00008184"/>
    </source>
</evidence>
<dbReference type="PANTHER" id="PTHR11264:SF0">
    <property type="entry name" value="URACIL-DNA GLYCOSYLASE"/>
    <property type="match status" value="1"/>
</dbReference>
<dbReference type="EMBL" id="JACCEV010000001">
    <property type="protein sequence ID" value="NYT85102.1"/>
    <property type="molecule type" value="Genomic_DNA"/>
</dbReference>
<dbReference type="GO" id="GO:0097510">
    <property type="term" value="P:base-excision repair, AP site formation via deaminated base removal"/>
    <property type="evidence" value="ECO:0007669"/>
    <property type="project" value="TreeGrafter"/>
</dbReference>
<comment type="caution">
    <text evidence="11">The sequence shown here is derived from an EMBL/GenBank/DDBJ whole genome shotgun (WGS) entry which is preliminary data.</text>
</comment>
<evidence type="ECO:0000256" key="7">
    <source>
        <dbReference type="ARBA" id="ARBA00022801"/>
    </source>
</evidence>
<dbReference type="CDD" id="cd10027">
    <property type="entry name" value="UDG-F1-like"/>
    <property type="match status" value="1"/>
</dbReference>
<evidence type="ECO:0000256" key="9">
    <source>
        <dbReference type="HAMAP-Rule" id="MF_00148"/>
    </source>
</evidence>
<protein>
    <recommendedName>
        <fullName evidence="5 9">Uracil-DNA glycosylase</fullName>
        <shortName evidence="9">UDG</shortName>
        <ecNumber evidence="4 9">3.2.2.27</ecNumber>
    </recommendedName>
</protein>
<dbReference type="GO" id="GO:0004844">
    <property type="term" value="F:uracil DNA N-glycosylase activity"/>
    <property type="evidence" value="ECO:0007669"/>
    <property type="project" value="UniProtKB-UniRule"/>
</dbReference>
<keyword evidence="7 9" id="KW-0378">Hydrolase</keyword>
<accession>A0A853GYA9</accession>
<evidence type="ECO:0000256" key="1">
    <source>
        <dbReference type="ARBA" id="ARBA00001400"/>
    </source>
</evidence>
<evidence type="ECO:0000313" key="12">
    <source>
        <dbReference type="Proteomes" id="UP000554144"/>
    </source>
</evidence>
<comment type="similarity">
    <text evidence="3 9">Belongs to the uracil-DNA glycosylase (UDG) superfamily. UNG family.</text>
</comment>
<proteinExistence type="inferred from homology"/>
<comment type="function">
    <text evidence="2 9">Excises uracil residues from the DNA which can arise as a result of misincorporation of dUMP residues by DNA polymerase or due to deamination of cytosine.</text>
</comment>
<feature type="active site" description="Proton acceptor" evidence="9">
    <location>
        <position position="90"/>
    </location>
</feature>
<evidence type="ECO:0000259" key="10">
    <source>
        <dbReference type="SMART" id="SM00986"/>
    </source>
</evidence>
<dbReference type="RefSeq" id="WP_130037384.1">
    <property type="nucleotide sequence ID" value="NZ_JACCEV010000001.1"/>
</dbReference>
<comment type="catalytic activity">
    <reaction evidence="1 9">
        <text>Hydrolyzes single-stranded DNA or mismatched double-stranded DNA and polynucleotides, releasing free uracil.</text>
        <dbReference type="EC" id="3.2.2.27"/>
    </reaction>
</comment>
<evidence type="ECO:0000256" key="8">
    <source>
        <dbReference type="ARBA" id="ARBA00023204"/>
    </source>
</evidence>
<dbReference type="NCBIfam" id="NF003588">
    <property type="entry name" value="PRK05254.1-1"/>
    <property type="match status" value="1"/>
</dbReference>
<dbReference type="Gene3D" id="3.40.470.10">
    <property type="entry name" value="Uracil-DNA glycosylase-like domain"/>
    <property type="match status" value="1"/>
</dbReference>
<dbReference type="InterPro" id="IPR005122">
    <property type="entry name" value="Uracil-DNA_glycosylase-like"/>
</dbReference>
<dbReference type="NCBIfam" id="NF003589">
    <property type="entry name" value="PRK05254.1-2"/>
    <property type="match status" value="1"/>
</dbReference>
<dbReference type="InterPro" id="IPR036895">
    <property type="entry name" value="Uracil-DNA_glycosylase-like_sf"/>
</dbReference>
<keyword evidence="9" id="KW-0963">Cytoplasm</keyword>
<dbReference type="PANTHER" id="PTHR11264">
    <property type="entry name" value="URACIL-DNA GLYCOSYLASE"/>
    <property type="match status" value="1"/>
</dbReference>
<dbReference type="SMART" id="SM00986">
    <property type="entry name" value="UDG"/>
    <property type="match status" value="1"/>
</dbReference>
<name>A0A853GYA9_9BURK</name>
<evidence type="ECO:0000256" key="4">
    <source>
        <dbReference type="ARBA" id="ARBA00012030"/>
    </source>
</evidence>
<dbReference type="NCBIfam" id="NF003591">
    <property type="entry name" value="PRK05254.1-4"/>
    <property type="match status" value="1"/>
</dbReference>
<keyword evidence="12" id="KW-1185">Reference proteome</keyword>
<dbReference type="Proteomes" id="UP000554144">
    <property type="component" value="Unassembled WGS sequence"/>
</dbReference>